<feature type="compositionally biased region" description="Low complexity" evidence="1">
    <location>
        <begin position="1228"/>
        <end position="1247"/>
    </location>
</feature>
<gene>
    <name evidence="2" type="ORF">PCOR1329_LOCUS14781</name>
</gene>
<feature type="compositionally biased region" description="Basic and acidic residues" evidence="1">
    <location>
        <begin position="1150"/>
        <end position="1159"/>
    </location>
</feature>
<evidence type="ECO:0000313" key="2">
    <source>
        <dbReference type="EMBL" id="CAK0809557.1"/>
    </source>
</evidence>
<reference evidence="2" key="1">
    <citation type="submission" date="2023-10" db="EMBL/GenBank/DDBJ databases">
        <authorList>
            <person name="Chen Y."/>
            <person name="Shah S."/>
            <person name="Dougan E. K."/>
            <person name="Thang M."/>
            <person name="Chan C."/>
        </authorList>
    </citation>
    <scope>NUCLEOTIDE SEQUENCE [LARGE SCALE GENOMIC DNA]</scope>
</reference>
<feature type="region of interest" description="Disordered" evidence="1">
    <location>
        <begin position="1192"/>
        <end position="1281"/>
    </location>
</feature>
<name>A0ABN9QYY3_9DINO</name>
<feature type="region of interest" description="Disordered" evidence="1">
    <location>
        <begin position="1540"/>
        <end position="1575"/>
    </location>
</feature>
<feature type="compositionally biased region" description="Basic and acidic residues" evidence="1">
    <location>
        <begin position="1552"/>
        <end position="1569"/>
    </location>
</feature>
<proteinExistence type="predicted"/>
<protein>
    <submittedName>
        <fullName evidence="2">Uncharacterized protein</fullName>
    </submittedName>
</protein>
<feature type="region of interest" description="Disordered" evidence="1">
    <location>
        <begin position="1150"/>
        <end position="1172"/>
    </location>
</feature>
<dbReference type="EMBL" id="CAUYUJ010004446">
    <property type="protein sequence ID" value="CAK0809557.1"/>
    <property type="molecule type" value="Genomic_DNA"/>
</dbReference>
<organism evidence="2 3">
    <name type="scientific">Prorocentrum cordatum</name>
    <dbReference type="NCBI Taxonomy" id="2364126"/>
    <lineage>
        <taxon>Eukaryota</taxon>
        <taxon>Sar</taxon>
        <taxon>Alveolata</taxon>
        <taxon>Dinophyceae</taxon>
        <taxon>Prorocentrales</taxon>
        <taxon>Prorocentraceae</taxon>
        <taxon>Prorocentrum</taxon>
    </lineage>
</organism>
<sequence length="2055" mass="225472">APNLALASLGRKDLPRRNMGGSVGSMHLSLSTVDWIMKDPLAFISDLSQASKLVNVAPFVDEVSHQLVDSCIALQALSWKDAFASSSNVKAHQTCECWTSGQRMAHFASACTGPPLNLAGKLLTPDWWLRMRKGLRPKRPDGPGGEPPAVEADQRAAVAETFRRSAVGFVAYAASDGIALDAARMPVSQVPGRQADEARADRGLEFDGSFATVGEWLALQDDGPLVSCVQSFSPSLADALVRNAYHIAHLTAIGQSRPRRRDLLCIRPSPQQLRRFRNLHRAEDGGGGHDSGDQVIAIEPDQKLSHTISCLRHSIGLSDVKNIRESLKSAASAISLELGPEATEVLENFASKANREVVRKARVRFDVFAMHTWRSFISTFRPEDIDLSVYVDGSPQHRGKELYASTVDIFARRGERLEYYSRLWPAISLGRDQLDTIGKTVALLWQLTLVFGPKLLPRMLERIRGVLTDSGVERNIHMMTNFLPDYYWFIRKPVPRGVRANGRLMPRVIRSSGWRHAFDVVIRRGLSMLDFFPDLLTKLKALVKFLRDRNMMETLVQGLRGRGLPAVAETVSVFTFPSFAKWRWSTLHHCVTPLSEILETFISAFDPALFRGMRDQTLFGTIVAALGSDRWATRELSFVKWFTAWLAPLQNYVGRSRLRGARGVGNEGASDDSDIVAIVASALAETDARDAAAVGDALAMTAVLAAPSYPWRIWQGGWNKLKHLRDRAAFNPENGKILRNYLMLTLKTFMYMSIFGPSSDGPGDQHYFMQVLKMPGNDIIPATVETRAVKKGAFGIVVQYLEVSTVQEDSAKWNAFALEEPATIDILAITGSDLGAVDRLFTYSTVDADIRGCVGLANRELMRPVADLSASAAPVLSLMRALQLDGWKPVRRIVHHSPDSDEKFFRLHGAASKQRYFQCLLQLEHLFGNGAVSFSSAQVQVFYELLLLAPSKAEPGLAVGDYRGLLEILKGKRTAADEINDAVARFDVKKQKVVTTKFDVKEQAGSDDEFVGGPAVPPPASDMIVPDMDASVAAECAILGHRCRAESDFVKGSVGLRVDCCNPEHPGCGRYRSVKIELAGYGIYSAEVFLAAWLQRAPHVDGVAHRRFTPPKSQLKEVKRLKAGIRRKDRLLRTVAHRLRTVAHRLEAATEKKRKEHAVNVEQSKAKMRREGDDLRKVAAVCPPAMAMESERMRSFKAQRVPTATPATHIPKEGRETESKPAKTKNHTGAGSSSTAARQAASTAGSSTKEKRLAKKTPDPKSRKESDTVPEAERLLEGDPHFQHIESGWKAEQAFLDAQMALEMSIPAGEGQQGRAGLGMVSGSASVHGSELSGGGATATCFACDGVGPCTKKYRDKWMHEVCINGVRSYARQVLNSTGSLTVMEREMDEDPPAFRANVAPFVNTTGGSDGRRAARALLSQPQLAVGQSAFPPMSKTDTYLRGSSNEYVDTLLVLNETRYISYHMFWDRISEEEARVLAHAEQGGGWGASDGEARVQVKDNFKARKKRKTASTSSVDEMSAISEPEFRRLRIAHQIIPPVADEPVPGLGAGRRQDGDEGGGQKDKDGSLKQKAALKKRPAAVHSEVFGKDGYHTKMIKMYSQCDDGSGTLESDEDIKIEAFRKYVKALGEQMKKSQVDIEKAKPDSFTKWGQDFTAYDAEYKALISTYSKMESCLNFFTQERVSSARSAKLKIRHFRDRLVTSMKDKGFDPQFAKILVERACQLNEVFVQTVSLVQTADMAANEASELQKKADGSVGAGGSSDVAATVPDSKPKIARMPIPEVDAKGGAVVIERAVTELSVIDALRINDKVLLIDEEGHDLFAQAIAYQTAAPDKPEKKTARAEARLQDNATWVGLSGKLAPPPKEHDSELLQDDILQNPACSAWLLSVMKFAWGWGPTGVPLAGMECLLQSLGSNALVTFLPIASLLESGIVLENVKAFMETGSGQAWVKGKTTTMLLVKGAIVRIPAGIFPLVHYAAVGAPETAQGEGESANQKDEVVALHAWHLPLWRAEAMKSLPPAVSRAIHSHGQKLLEEQSSSKAWAERAKFHGKWFK</sequence>
<accession>A0ABN9QYY3</accession>
<dbReference type="Proteomes" id="UP001189429">
    <property type="component" value="Unassembled WGS sequence"/>
</dbReference>
<feature type="compositionally biased region" description="Basic and acidic residues" evidence="1">
    <location>
        <begin position="1248"/>
        <end position="1281"/>
    </location>
</feature>
<keyword evidence="3" id="KW-1185">Reference proteome</keyword>
<evidence type="ECO:0000256" key="1">
    <source>
        <dbReference type="SAM" id="MobiDB-lite"/>
    </source>
</evidence>
<feature type="compositionally biased region" description="Basic and acidic residues" evidence="1">
    <location>
        <begin position="1210"/>
        <end position="1221"/>
    </location>
</feature>
<comment type="caution">
    <text evidence="2">The sequence shown here is derived from an EMBL/GenBank/DDBJ whole genome shotgun (WGS) entry which is preliminary data.</text>
</comment>
<feature type="non-terminal residue" evidence="2">
    <location>
        <position position="2055"/>
    </location>
</feature>
<feature type="non-terminal residue" evidence="2">
    <location>
        <position position="1"/>
    </location>
</feature>
<feature type="region of interest" description="Disordered" evidence="1">
    <location>
        <begin position="1501"/>
        <end position="1520"/>
    </location>
</feature>
<evidence type="ECO:0000313" key="3">
    <source>
        <dbReference type="Proteomes" id="UP001189429"/>
    </source>
</evidence>